<accession>A0A7W9SSW6</accession>
<name>A0A7W9SSW6_ARMRO</name>
<evidence type="ECO:0000313" key="2">
    <source>
        <dbReference type="Proteomes" id="UP000520814"/>
    </source>
</evidence>
<reference evidence="1 2" key="1">
    <citation type="submission" date="2020-08" db="EMBL/GenBank/DDBJ databases">
        <title>Genomic Encyclopedia of Type Strains, Phase IV (KMG-IV): sequencing the most valuable type-strain genomes for metagenomic binning, comparative biology and taxonomic classification.</title>
        <authorList>
            <person name="Goeker M."/>
        </authorList>
    </citation>
    <scope>NUCLEOTIDE SEQUENCE [LARGE SCALE GENOMIC DNA]</scope>
    <source>
        <strain evidence="1 2">DSM 23562</strain>
    </source>
</reference>
<organism evidence="1 2">
    <name type="scientific">Armatimonas rosea</name>
    <dbReference type="NCBI Taxonomy" id="685828"/>
    <lineage>
        <taxon>Bacteria</taxon>
        <taxon>Bacillati</taxon>
        <taxon>Armatimonadota</taxon>
        <taxon>Armatimonadia</taxon>
        <taxon>Armatimonadales</taxon>
        <taxon>Armatimonadaceae</taxon>
        <taxon>Armatimonas</taxon>
    </lineage>
</organism>
<dbReference type="AlphaFoldDB" id="A0A7W9SSW6"/>
<dbReference type="EMBL" id="JACHGW010000004">
    <property type="protein sequence ID" value="MBB6052250.1"/>
    <property type="molecule type" value="Genomic_DNA"/>
</dbReference>
<sequence>MDEPLETAWAEWESFCVAMIEQIKSSSASGLPPAPPENAGLRAALASLDHTQLVAFLDDPRLAETHPEPGADSLAATRMAFLLCFLPPHAASVLAPRYDDPWLAKTNLPPRASMGLFFTLRWKAFLVANLRREGALIVLQAHRFQVAHFVHRFGDEATKALLMTHDSPALTRELARIQRRFPARPTP</sequence>
<keyword evidence="2" id="KW-1185">Reference proteome</keyword>
<dbReference type="Proteomes" id="UP000520814">
    <property type="component" value="Unassembled WGS sequence"/>
</dbReference>
<comment type="caution">
    <text evidence="1">The sequence shown here is derived from an EMBL/GenBank/DDBJ whole genome shotgun (WGS) entry which is preliminary data.</text>
</comment>
<evidence type="ECO:0000313" key="1">
    <source>
        <dbReference type="EMBL" id="MBB6052250.1"/>
    </source>
</evidence>
<gene>
    <name evidence="1" type="ORF">HNQ39_004071</name>
</gene>
<protein>
    <submittedName>
        <fullName evidence="1">Uncharacterized protein</fullName>
    </submittedName>
</protein>
<proteinExistence type="predicted"/>
<dbReference type="RefSeq" id="WP_184200944.1">
    <property type="nucleotide sequence ID" value="NZ_JACHGW010000004.1"/>
</dbReference>